<dbReference type="EMBL" id="LSRP01000129">
    <property type="protein sequence ID" value="OJF91257.1"/>
    <property type="molecule type" value="Genomic_DNA"/>
</dbReference>
<keyword evidence="4" id="KW-1133">Transmembrane helix</keyword>
<protein>
    <submittedName>
        <fullName evidence="7">Uncharacterized protein</fullName>
    </submittedName>
</protein>
<dbReference type="Pfam" id="PF00015">
    <property type="entry name" value="MCPsignal"/>
    <property type="match status" value="1"/>
</dbReference>
<evidence type="ECO:0000256" key="4">
    <source>
        <dbReference type="SAM" id="Phobius"/>
    </source>
</evidence>
<dbReference type="InterPro" id="IPR051310">
    <property type="entry name" value="MCP_chemotaxis"/>
</dbReference>
<evidence type="ECO:0000256" key="2">
    <source>
        <dbReference type="ARBA" id="ARBA00029447"/>
    </source>
</evidence>
<gene>
    <name evidence="7" type="ORF">AX760_06980</name>
</gene>
<keyword evidence="4" id="KW-0812">Transmembrane</keyword>
<feature type="transmembrane region" description="Helical" evidence="4">
    <location>
        <begin position="114"/>
        <end position="136"/>
    </location>
</feature>
<dbReference type="GO" id="GO:0016020">
    <property type="term" value="C:membrane"/>
    <property type="evidence" value="ECO:0007669"/>
    <property type="project" value="InterPro"/>
</dbReference>
<feature type="transmembrane region" description="Helical" evidence="4">
    <location>
        <begin position="63"/>
        <end position="84"/>
    </location>
</feature>
<dbReference type="SMART" id="SM00283">
    <property type="entry name" value="MA"/>
    <property type="match status" value="1"/>
</dbReference>
<dbReference type="SUPFAM" id="SSF58104">
    <property type="entry name" value="Methyl-accepting chemotaxis protein (MCP) signaling domain"/>
    <property type="match status" value="1"/>
</dbReference>
<dbReference type="Gene3D" id="1.10.287.950">
    <property type="entry name" value="Methyl-accepting chemotaxis protein"/>
    <property type="match status" value="1"/>
</dbReference>
<dbReference type="PANTHER" id="PTHR43531">
    <property type="entry name" value="PROTEIN ICFG"/>
    <property type="match status" value="1"/>
</dbReference>
<keyword evidence="4" id="KW-0472">Membrane</keyword>
<feature type="transmembrane region" description="Helical" evidence="4">
    <location>
        <begin position="39"/>
        <end position="57"/>
    </location>
</feature>
<dbReference type="PROSITE" id="PS50111">
    <property type="entry name" value="CHEMOTAXIS_TRANSDUC_2"/>
    <property type="match status" value="1"/>
</dbReference>
<dbReference type="GO" id="GO:0007165">
    <property type="term" value="P:signal transduction"/>
    <property type="evidence" value="ECO:0007669"/>
    <property type="project" value="UniProtKB-KW"/>
</dbReference>
<sequence>MDALEKLRTRTAVGIISLLWLNFALLVARNLLRAEAIDLPSLIAAAIITIMATATWWRDSSGPATRVITSMAMAASVGFLVYAFEGSPLQIDIHMYFFASLAICAAWVDWRAIVAYAGLVAVHHLLFYALIPFAVFPGESSFNRVILHAVVLVAQAGSLIALTSAMVSAFRRSDSSVEQAHNASSAAVAMTEKARLADAAATQEREAREQLNAKAHASVTFAVTCLRSALSKLSGGDVTVRISDALDGDLNDLRHAFNESVEQLDGVLKQVGDVANSVRNGSVQINQANTDLSRRTETQAVSISETASLLSNVLETVRGTSQLAERVGGMVATAKSGAEGSSAVVANAVEAMLMIENSSREIGQIIGVIDEIAFQTNLLALNAGVEAARAGDAGKGFAVVAQEVRELAQRSAAAAKEIKALVSVSADHVKHGVTLVDKTGKALNGIALEVAAISAHVAEIVVRSRQQSTELNGIGAAISDIDRNTQQNAAMVEESTVAIGSVAGEAKLLEQLIGRFKVGRRAGDVPSRVAA</sequence>
<feature type="transmembrane region" description="Helical" evidence="4">
    <location>
        <begin position="91"/>
        <end position="108"/>
    </location>
</feature>
<dbReference type="InterPro" id="IPR004089">
    <property type="entry name" value="MCPsignal_dom"/>
</dbReference>
<dbReference type="InterPro" id="IPR003660">
    <property type="entry name" value="HAMP_dom"/>
</dbReference>
<name>A0A657LMQ2_9HYPH</name>
<comment type="similarity">
    <text evidence="2">Belongs to the methyl-accepting chemotaxis (MCP) protein family.</text>
</comment>
<keyword evidence="3" id="KW-0807">Transducer</keyword>
<dbReference type="RefSeq" id="WP_071835291.1">
    <property type="nucleotide sequence ID" value="NZ_LSRP01000129.1"/>
</dbReference>
<dbReference type="PANTHER" id="PTHR43531:SF11">
    <property type="entry name" value="METHYL-ACCEPTING CHEMOTAXIS PROTEIN 3"/>
    <property type="match status" value="1"/>
</dbReference>
<accession>A0A657LMQ2</accession>
<feature type="transmembrane region" description="Helical" evidence="4">
    <location>
        <begin position="12"/>
        <end position="32"/>
    </location>
</feature>
<keyword evidence="1" id="KW-0145">Chemotaxis</keyword>
<feature type="transmembrane region" description="Helical" evidence="4">
    <location>
        <begin position="145"/>
        <end position="170"/>
    </location>
</feature>
<dbReference type="GO" id="GO:0006935">
    <property type="term" value="P:chemotaxis"/>
    <property type="evidence" value="ECO:0007669"/>
    <property type="project" value="UniProtKB-KW"/>
</dbReference>
<comment type="caution">
    <text evidence="7">The sequence shown here is derived from an EMBL/GenBank/DDBJ whole genome shotgun (WGS) entry which is preliminary data.</text>
</comment>
<evidence type="ECO:0000259" key="5">
    <source>
        <dbReference type="PROSITE" id="PS50111"/>
    </source>
</evidence>
<dbReference type="Proteomes" id="UP000182661">
    <property type="component" value="Unassembled WGS sequence"/>
</dbReference>
<organism evidence="7 8">
    <name type="scientific">Pararhizobium antarcticum</name>
    <dbReference type="NCBI Taxonomy" id="1798805"/>
    <lineage>
        <taxon>Bacteria</taxon>
        <taxon>Pseudomonadati</taxon>
        <taxon>Pseudomonadota</taxon>
        <taxon>Alphaproteobacteria</taxon>
        <taxon>Hyphomicrobiales</taxon>
        <taxon>Rhizobiaceae</taxon>
        <taxon>Rhizobium/Agrobacterium group</taxon>
        <taxon>Pararhizobium</taxon>
    </lineage>
</organism>
<dbReference type="PRINTS" id="PR00260">
    <property type="entry name" value="CHEMTRNSDUCR"/>
</dbReference>
<feature type="domain" description="HAMP" evidence="6">
    <location>
        <begin position="226"/>
        <end position="269"/>
    </location>
</feature>
<dbReference type="AlphaFoldDB" id="A0A657LMQ2"/>
<proteinExistence type="inferred from homology"/>
<keyword evidence="8" id="KW-1185">Reference proteome</keyword>
<dbReference type="InterPro" id="IPR004090">
    <property type="entry name" value="Chemotax_Me-accpt_rcpt"/>
</dbReference>
<dbReference type="PROSITE" id="PS50885">
    <property type="entry name" value="HAMP"/>
    <property type="match status" value="1"/>
</dbReference>
<evidence type="ECO:0000259" key="6">
    <source>
        <dbReference type="PROSITE" id="PS50885"/>
    </source>
</evidence>
<evidence type="ECO:0000313" key="8">
    <source>
        <dbReference type="Proteomes" id="UP000182661"/>
    </source>
</evidence>
<evidence type="ECO:0000313" key="7">
    <source>
        <dbReference type="EMBL" id="OJF91257.1"/>
    </source>
</evidence>
<evidence type="ECO:0000256" key="1">
    <source>
        <dbReference type="ARBA" id="ARBA00022500"/>
    </source>
</evidence>
<dbReference type="GO" id="GO:0004888">
    <property type="term" value="F:transmembrane signaling receptor activity"/>
    <property type="evidence" value="ECO:0007669"/>
    <property type="project" value="InterPro"/>
</dbReference>
<evidence type="ECO:0000256" key="3">
    <source>
        <dbReference type="PROSITE-ProRule" id="PRU00284"/>
    </source>
</evidence>
<reference evidence="7 8" key="1">
    <citation type="submission" date="2016-02" db="EMBL/GenBank/DDBJ databases">
        <title>Genome sequencing of a beta-galactosidase producing bacteria Rhizobium sp. 59.</title>
        <authorList>
            <person name="Wang D."/>
            <person name="Kot W."/>
            <person name="Qin Y."/>
            <person name="Hansen L."/>
            <person name="Naqvi K."/>
            <person name="Rensing C."/>
        </authorList>
    </citation>
    <scope>NUCLEOTIDE SEQUENCE [LARGE SCALE GENOMIC DNA]</scope>
    <source>
        <strain evidence="7 8">59</strain>
    </source>
</reference>
<dbReference type="CDD" id="cd11386">
    <property type="entry name" value="MCP_signal"/>
    <property type="match status" value="1"/>
</dbReference>
<feature type="domain" description="Methyl-accepting transducer" evidence="5">
    <location>
        <begin position="274"/>
        <end position="503"/>
    </location>
</feature>